<dbReference type="AlphaFoldDB" id="A0A0R0AF68"/>
<keyword evidence="16" id="KW-1185">Reference proteome</keyword>
<dbReference type="PRINTS" id="PR00368">
    <property type="entry name" value="FADPNR"/>
</dbReference>
<dbReference type="SUPFAM" id="SSF51230">
    <property type="entry name" value="Single hybrid motif"/>
    <property type="match status" value="1"/>
</dbReference>
<dbReference type="GO" id="GO:0004148">
    <property type="term" value="F:dihydrolipoyl dehydrogenase (NADH) activity"/>
    <property type="evidence" value="ECO:0007669"/>
    <property type="project" value="UniProtKB-EC"/>
</dbReference>
<gene>
    <name evidence="15" type="ORF">ARC20_09535</name>
</gene>
<dbReference type="InterPro" id="IPR004099">
    <property type="entry name" value="Pyr_nucl-diS_OxRdtase_dimer"/>
</dbReference>
<evidence type="ECO:0000256" key="8">
    <source>
        <dbReference type="ARBA" id="ARBA00023027"/>
    </source>
</evidence>
<dbReference type="InterPro" id="IPR050151">
    <property type="entry name" value="Class-I_Pyr_Nuc-Dis_Oxidored"/>
</dbReference>
<evidence type="ECO:0000256" key="2">
    <source>
        <dbReference type="ARBA" id="ARBA00007532"/>
    </source>
</evidence>
<name>A0A0R0AF68_9GAMM</name>
<dbReference type="PROSITE" id="PS50968">
    <property type="entry name" value="BIOTINYL_LIPOYL"/>
    <property type="match status" value="1"/>
</dbReference>
<keyword evidence="8 12" id="KW-0520">NAD</keyword>
<dbReference type="EMBL" id="LLXU01000074">
    <property type="protein sequence ID" value="KRG43670.1"/>
    <property type="molecule type" value="Genomic_DNA"/>
</dbReference>
<evidence type="ECO:0000313" key="15">
    <source>
        <dbReference type="EMBL" id="KRG43670.1"/>
    </source>
</evidence>
<dbReference type="InterPro" id="IPR011053">
    <property type="entry name" value="Single_hybrid_motif"/>
</dbReference>
<dbReference type="InterPro" id="IPR000089">
    <property type="entry name" value="Biotin_lipoyl"/>
</dbReference>
<feature type="region of interest" description="Disordered" evidence="13">
    <location>
        <begin position="83"/>
        <end position="125"/>
    </location>
</feature>
<dbReference type="InterPro" id="IPR036188">
    <property type="entry name" value="FAD/NAD-bd_sf"/>
</dbReference>
<dbReference type="InterPro" id="IPR012999">
    <property type="entry name" value="Pyr_OxRdtase_I_AS"/>
</dbReference>
<organism evidence="15 16">
    <name type="scientific">Stenotrophomonas panacihumi</name>
    <dbReference type="NCBI Taxonomy" id="676599"/>
    <lineage>
        <taxon>Bacteria</taxon>
        <taxon>Pseudomonadati</taxon>
        <taxon>Pseudomonadota</taxon>
        <taxon>Gammaproteobacteria</taxon>
        <taxon>Lysobacterales</taxon>
        <taxon>Lysobacteraceae</taxon>
        <taxon>Stenotrophomonas</taxon>
    </lineage>
</organism>
<dbReference type="PROSITE" id="PS00189">
    <property type="entry name" value="LIPOYL"/>
    <property type="match status" value="1"/>
</dbReference>
<evidence type="ECO:0000256" key="3">
    <source>
        <dbReference type="ARBA" id="ARBA00012608"/>
    </source>
</evidence>
<evidence type="ECO:0000256" key="13">
    <source>
        <dbReference type="SAM" id="MobiDB-lite"/>
    </source>
</evidence>
<evidence type="ECO:0000256" key="1">
    <source>
        <dbReference type="ARBA" id="ARBA00001938"/>
    </source>
</evidence>
<keyword evidence="7 12" id="KW-0560">Oxidoreductase</keyword>
<proteinExistence type="inferred from homology"/>
<dbReference type="PROSITE" id="PS00076">
    <property type="entry name" value="PYRIDINE_REDOX_1"/>
    <property type="match status" value="1"/>
</dbReference>
<comment type="catalytic activity">
    <reaction evidence="11 12">
        <text>N(6)-[(R)-dihydrolipoyl]-L-lysyl-[protein] + NAD(+) = N(6)-[(R)-lipoyl]-L-lysyl-[protein] + NADH + H(+)</text>
        <dbReference type="Rhea" id="RHEA:15045"/>
        <dbReference type="Rhea" id="RHEA-COMP:10474"/>
        <dbReference type="Rhea" id="RHEA-COMP:10475"/>
        <dbReference type="ChEBI" id="CHEBI:15378"/>
        <dbReference type="ChEBI" id="CHEBI:57540"/>
        <dbReference type="ChEBI" id="CHEBI:57945"/>
        <dbReference type="ChEBI" id="CHEBI:83099"/>
        <dbReference type="ChEBI" id="CHEBI:83100"/>
        <dbReference type="EC" id="1.8.1.4"/>
    </reaction>
</comment>
<dbReference type="Gene3D" id="3.50.50.60">
    <property type="entry name" value="FAD/NAD(P)-binding domain"/>
    <property type="match status" value="2"/>
</dbReference>
<dbReference type="EC" id="1.8.1.4" evidence="3 12"/>
<evidence type="ECO:0000256" key="9">
    <source>
        <dbReference type="ARBA" id="ARBA00023157"/>
    </source>
</evidence>
<evidence type="ECO:0000256" key="6">
    <source>
        <dbReference type="ARBA" id="ARBA00022827"/>
    </source>
</evidence>
<keyword evidence="9" id="KW-1015">Disulfide bond</keyword>
<dbReference type="Gene3D" id="3.30.390.30">
    <property type="match status" value="1"/>
</dbReference>
<protein>
    <recommendedName>
        <fullName evidence="3 12">Dihydrolipoyl dehydrogenase</fullName>
        <ecNumber evidence="3 12">1.8.1.4</ecNumber>
    </recommendedName>
</protein>
<dbReference type="GO" id="GO:0050660">
    <property type="term" value="F:flavin adenine dinucleotide binding"/>
    <property type="evidence" value="ECO:0007669"/>
    <property type="project" value="InterPro"/>
</dbReference>
<dbReference type="FunFam" id="3.30.390.30:FF:000001">
    <property type="entry name" value="Dihydrolipoyl dehydrogenase"/>
    <property type="match status" value="1"/>
</dbReference>
<dbReference type="Pfam" id="PF07992">
    <property type="entry name" value="Pyr_redox_2"/>
    <property type="match status" value="1"/>
</dbReference>
<comment type="similarity">
    <text evidence="2 12">Belongs to the class-I pyridine nucleotide-disulfide oxidoreductase family.</text>
</comment>
<dbReference type="SUPFAM" id="SSF51905">
    <property type="entry name" value="FAD/NAD(P)-binding domain"/>
    <property type="match status" value="1"/>
</dbReference>
<evidence type="ECO:0000256" key="5">
    <source>
        <dbReference type="ARBA" id="ARBA00022823"/>
    </source>
</evidence>
<dbReference type="Gene3D" id="2.40.50.100">
    <property type="match status" value="1"/>
</dbReference>
<dbReference type="OrthoDB" id="9800167at2"/>
<evidence type="ECO:0000313" key="16">
    <source>
        <dbReference type="Proteomes" id="UP000051802"/>
    </source>
</evidence>
<dbReference type="InterPro" id="IPR016156">
    <property type="entry name" value="FAD/NAD-linked_Rdtase_dimer_sf"/>
</dbReference>
<dbReference type="NCBIfam" id="TIGR01350">
    <property type="entry name" value="lipoamide_DH"/>
    <property type="match status" value="1"/>
</dbReference>
<dbReference type="GO" id="GO:0006103">
    <property type="term" value="P:2-oxoglutarate metabolic process"/>
    <property type="evidence" value="ECO:0007669"/>
    <property type="project" value="TreeGrafter"/>
</dbReference>
<dbReference type="InterPro" id="IPR023753">
    <property type="entry name" value="FAD/NAD-binding_dom"/>
</dbReference>
<evidence type="ECO:0000256" key="12">
    <source>
        <dbReference type="RuleBase" id="RU003692"/>
    </source>
</evidence>
<keyword evidence="5" id="KW-0450">Lipoyl</keyword>
<dbReference type="InterPro" id="IPR006258">
    <property type="entry name" value="Lipoamide_DH"/>
</dbReference>
<dbReference type="RefSeq" id="WP_057646366.1">
    <property type="nucleotide sequence ID" value="NZ_LLXU01000074.1"/>
</dbReference>
<evidence type="ECO:0000259" key="14">
    <source>
        <dbReference type="PROSITE" id="PS50968"/>
    </source>
</evidence>
<dbReference type="InterPro" id="IPR003016">
    <property type="entry name" value="2-oxoA_DH_lipoyl-BS"/>
</dbReference>
<dbReference type="SUPFAM" id="SSF55424">
    <property type="entry name" value="FAD/NAD-linked reductases, dimerisation (C-terminal) domain"/>
    <property type="match status" value="1"/>
</dbReference>
<dbReference type="PRINTS" id="PR00411">
    <property type="entry name" value="PNDRDTASEI"/>
</dbReference>
<evidence type="ECO:0000256" key="4">
    <source>
        <dbReference type="ARBA" id="ARBA00022630"/>
    </source>
</evidence>
<dbReference type="PANTHER" id="PTHR22912">
    <property type="entry name" value="DISULFIDE OXIDOREDUCTASE"/>
    <property type="match status" value="1"/>
</dbReference>
<reference evidence="15 16" key="1">
    <citation type="submission" date="2015-10" db="EMBL/GenBank/DDBJ databases">
        <title>Genome sequencing and analysis of members of genus Stenotrophomonas.</title>
        <authorList>
            <person name="Patil P.P."/>
            <person name="Midha S."/>
            <person name="Patil P.B."/>
        </authorList>
    </citation>
    <scope>NUCLEOTIDE SEQUENCE [LARGE SCALE GENOMIC DNA]</scope>
    <source>
        <strain evidence="15 16">JCM 16536</strain>
    </source>
</reference>
<dbReference type="FunFam" id="2.40.50.100:FF:000009">
    <property type="entry name" value="Acetyltransferase component of pyruvate dehydrogenase complex"/>
    <property type="match status" value="1"/>
</dbReference>
<evidence type="ECO:0000256" key="10">
    <source>
        <dbReference type="ARBA" id="ARBA00023284"/>
    </source>
</evidence>
<sequence length="605" mass="63173">MAVIEIKVPDIGDYSDVPVIEVLVAVGDKVAKDQGLVTLESDKATLEVPSSAAGVVKELKVKLGDTLSQGDVVLLLEAEGEGAAPAPTAAKPEPAKVEAPASKPPVTPSHRAPAEPAAPKPALSTGKPADIECRIVVLGSGPGGYTAAFRAADLGLDTVLVERYSALGGVCLNVGCIPSKALLHAANIIDEAHHAGEDLGIEFGKPKITLDKLRSYKEKVVGKLTGGLAAMGKQREVRVVQGTGTFVSPNELEIVGADGKTQLLRFEQCIIAAGSQAVKLPNFPWDDKRVMDSTDALDLADVPKKLLVVGGGIIGLEMATVYGALGSQVTVVEFMDQLMPGADKDLVKPLADRLKKQGIEVHLKTKAAGVKADKAGITVSFEAAAEGEKPALESGTYDRVLVAVGRSPNGKKIGAEQAGVTVSDRGFIPVDRQMRTNQPHIFAIGDIVGNPMLAHKATHEGKLAAEVAAGEKKEWVARVIPSVAYTNPEIAWVGVTETEAKAKGLKVGVAKFPWAASGRAIGIGRTEGFTKLIFDEETHRVIGGAIVGVHAGDLLAEIGLAIEMGAEAEDIGRTIHAHPTLSESVGMSAEIYDGTITDLYIPKKK</sequence>
<comment type="miscellaneous">
    <text evidence="12">The active site is a redox-active disulfide bond.</text>
</comment>
<evidence type="ECO:0000256" key="7">
    <source>
        <dbReference type="ARBA" id="ARBA00023002"/>
    </source>
</evidence>
<dbReference type="Pfam" id="PF00364">
    <property type="entry name" value="Biotin_lipoyl"/>
    <property type="match status" value="1"/>
</dbReference>
<dbReference type="STRING" id="676599.ARC20_09535"/>
<accession>A0A0R0AF68</accession>
<dbReference type="PANTHER" id="PTHR22912:SF160">
    <property type="entry name" value="DIHYDROLIPOYL DEHYDROGENASE"/>
    <property type="match status" value="1"/>
</dbReference>
<feature type="domain" description="Lipoyl-binding" evidence="14">
    <location>
        <begin position="3"/>
        <end position="77"/>
    </location>
</feature>
<dbReference type="Proteomes" id="UP000051802">
    <property type="component" value="Unassembled WGS sequence"/>
</dbReference>
<dbReference type="Pfam" id="PF02852">
    <property type="entry name" value="Pyr_redox_dim"/>
    <property type="match status" value="1"/>
</dbReference>
<keyword evidence="6 12" id="KW-0274">FAD</keyword>
<comment type="caution">
    <text evidence="15">The sequence shown here is derived from an EMBL/GenBank/DDBJ whole genome shotgun (WGS) entry which is preliminary data.</text>
</comment>
<dbReference type="CDD" id="cd06849">
    <property type="entry name" value="lipoyl_domain"/>
    <property type="match status" value="1"/>
</dbReference>
<keyword evidence="4 12" id="KW-0285">Flavoprotein</keyword>
<comment type="cofactor">
    <cofactor evidence="1">
        <name>(R)-lipoate</name>
        <dbReference type="ChEBI" id="CHEBI:83088"/>
    </cofactor>
</comment>
<evidence type="ECO:0000256" key="11">
    <source>
        <dbReference type="ARBA" id="ARBA00049187"/>
    </source>
</evidence>
<comment type="cofactor">
    <cofactor evidence="12">
        <name>FAD</name>
        <dbReference type="ChEBI" id="CHEBI:57692"/>
    </cofactor>
    <text evidence="12">Binds 1 FAD per subunit.</text>
</comment>
<feature type="compositionally biased region" description="Low complexity" evidence="13">
    <location>
        <begin position="83"/>
        <end position="101"/>
    </location>
</feature>
<keyword evidence="10 12" id="KW-0676">Redox-active center</keyword>